<reference evidence="1" key="1">
    <citation type="journal article" date="2011" name="Environ. Microbiol.">
        <title>Time-series analyses of Monterey Bay coastal microbial picoplankton using a 'genome proxy' microarray.</title>
        <authorList>
            <person name="Rich V.I."/>
            <person name="Pham V.D."/>
            <person name="Eppley J."/>
            <person name="Shi Y."/>
            <person name="DeLong E.F."/>
        </authorList>
    </citation>
    <scope>NUCLEOTIDE SEQUENCE</scope>
</reference>
<accession>E0XSX1</accession>
<organism evidence="1">
    <name type="scientific">uncultured bacterium HF0130_06E03</name>
    <dbReference type="NCBI Taxonomy" id="710813"/>
    <lineage>
        <taxon>Bacteria</taxon>
        <taxon>environmental samples</taxon>
    </lineage>
</organism>
<dbReference type="SUPFAM" id="SSF89392">
    <property type="entry name" value="Prokaryotic lipoproteins and lipoprotein localization factors"/>
    <property type="match status" value="1"/>
</dbReference>
<dbReference type="PANTHER" id="PTHR35869">
    <property type="entry name" value="OUTER-MEMBRANE LIPOPROTEIN CARRIER PROTEIN"/>
    <property type="match status" value="1"/>
</dbReference>
<protein>
    <submittedName>
        <fullName evidence="1">Outer membrane lipoprotein-sorting protein</fullName>
    </submittedName>
</protein>
<dbReference type="InterPro" id="IPR004564">
    <property type="entry name" value="OM_lipoprot_carrier_LolA-like"/>
</dbReference>
<keyword evidence="1" id="KW-0449">Lipoprotein</keyword>
<evidence type="ECO:0000313" key="1">
    <source>
        <dbReference type="EMBL" id="ADI17512.1"/>
    </source>
</evidence>
<dbReference type="AlphaFoldDB" id="E0XSX1"/>
<dbReference type="PANTHER" id="PTHR35869:SF1">
    <property type="entry name" value="OUTER-MEMBRANE LIPOPROTEIN CARRIER PROTEIN"/>
    <property type="match status" value="1"/>
</dbReference>
<dbReference type="CDD" id="cd16325">
    <property type="entry name" value="LolA"/>
    <property type="match status" value="1"/>
</dbReference>
<dbReference type="EMBL" id="GU474867">
    <property type="protein sequence ID" value="ADI17512.1"/>
    <property type="molecule type" value="Genomic_DNA"/>
</dbReference>
<dbReference type="Gene3D" id="2.50.20.10">
    <property type="entry name" value="Lipoprotein localisation LolA/LolB/LppX"/>
    <property type="match status" value="1"/>
</dbReference>
<dbReference type="Pfam" id="PF03548">
    <property type="entry name" value="LolA"/>
    <property type="match status" value="1"/>
</dbReference>
<dbReference type="InterPro" id="IPR029046">
    <property type="entry name" value="LolA/LolB/LppX"/>
</dbReference>
<name>E0XSX1_9BACT</name>
<sequence length="220" mass="25814">MNQFVSILVVLLFYFTFFAHGVMAITGGEIVKKLRDRLENYVTYSMRFEKEFYWSALDKTRSRSGTFYMQNPNKFRVGIDNGDVVVADGITVWSYIDRNKQVLISDYEGDLQNPWQIFVDYSTNFVTIGVKETKISGKSAYMLSMKEESNNSLGRGLKIWVDKKKWWMLQIEFVETNGDITTYRLKEHKVNKKIRSSRFSFLIPDGIEVVDRRTQPFLKQ</sequence>
<proteinExistence type="predicted"/>